<reference evidence="1 2" key="1">
    <citation type="submission" date="2018-06" db="EMBL/GenBank/DDBJ databases">
        <authorList>
            <consortium name="Pathogen Informatics"/>
            <person name="Doyle S."/>
        </authorList>
    </citation>
    <scope>NUCLEOTIDE SEQUENCE [LARGE SCALE GENOMIC DNA]</scope>
    <source>
        <strain evidence="1 2">NCTC7915</strain>
    </source>
</reference>
<comment type="caution">
    <text evidence="1">The sequence shown here is derived from an EMBL/GenBank/DDBJ whole genome shotgun (WGS) entry which is preliminary data.</text>
</comment>
<name>A0AA46BNR1_9MICO</name>
<accession>A0AA46BNR1</accession>
<gene>
    <name evidence="1" type="ORF">NCTC7915_01480</name>
</gene>
<dbReference type="Proteomes" id="UP000254118">
    <property type="component" value="Unassembled WGS sequence"/>
</dbReference>
<proteinExistence type="predicted"/>
<evidence type="ECO:0000313" key="2">
    <source>
        <dbReference type="Proteomes" id="UP000254118"/>
    </source>
</evidence>
<organism evidence="1 2">
    <name type="scientific">Dermatophilus congolensis</name>
    <dbReference type="NCBI Taxonomy" id="1863"/>
    <lineage>
        <taxon>Bacteria</taxon>
        <taxon>Bacillati</taxon>
        <taxon>Actinomycetota</taxon>
        <taxon>Actinomycetes</taxon>
        <taxon>Micrococcales</taxon>
        <taxon>Dermatophilaceae</taxon>
        <taxon>Dermatophilus</taxon>
    </lineage>
</organism>
<dbReference type="EMBL" id="UFYA01000001">
    <property type="protein sequence ID" value="STD10936.1"/>
    <property type="molecule type" value="Genomic_DNA"/>
</dbReference>
<dbReference type="AlphaFoldDB" id="A0AA46BNR1"/>
<evidence type="ECO:0000313" key="1">
    <source>
        <dbReference type="EMBL" id="STD10936.1"/>
    </source>
</evidence>
<sequence length="48" mass="5305">MTWLVIADASGLSLEQVFLCLRGSIRAVVAMITGCRILAETRHVFIRS</sequence>
<protein>
    <submittedName>
        <fullName evidence="1">Uncharacterized protein</fullName>
    </submittedName>
</protein>